<dbReference type="Proteomes" id="UP000801492">
    <property type="component" value="Unassembled WGS sequence"/>
</dbReference>
<proteinExistence type="inferred from homology"/>
<dbReference type="PANTHER" id="PTHR11783">
    <property type="entry name" value="SULFOTRANSFERASE SULT"/>
    <property type="match status" value="1"/>
</dbReference>
<dbReference type="InterPro" id="IPR000863">
    <property type="entry name" value="Sulfotransferase_dom"/>
</dbReference>
<comment type="similarity">
    <text evidence="1">Belongs to the sulfotransferase 1 family.</text>
</comment>
<keyword evidence="5" id="KW-1185">Reference proteome</keyword>
<feature type="domain" description="Sulfotransferase" evidence="3">
    <location>
        <begin position="58"/>
        <end position="323"/>
    </location>
</feature>
<accession>A0A8K0G6Z7</accession>
<name>A0A8K0G6Z7_IGNLU</name>
<comment type="caution">
    <text evidence="4">The sequence shown here is derived from an EMBL/GenBank/DDBJ whole genome shotgun (WGS) entry which is preliminary data.</text>
</comment>
<dbReference type="Gene3D" id="3.40.50.300">
    <property type="entry name" value="P-loop containing nucleotide triphosphate hydrolases"/>
    <property type="match status" value="1"/>
</dbReference>
<dbReference type="Pfam" id="PF00685">
    <property type="entry name" value="Sulfotransfer_1"/>
    <property type="match status" value="1"/>
</dbReference>
<evidence type="ECO:0000256" key="1">
    <source>
        <dbReference type="ARBA" id="ARBA00005771"/>
    </source>
</evidence>
<dbReference type="EMBL" id="VTPC01077853">
    <property type="protein sequence ID" value="KAF2888374.1"/>
    <property type="molecule type" value="Genomic_DNA"/>
</dbReference>
<protein>
    <recommendedName>
        <fullName evidence="3">Sulfotransferase domain-containing protein</fullName>
    </recommendedName>
</protein>
<dbReference type="OrthoDB" id="205623at2759"/>
<evidence type="ECO:0000259" key="3">
    <source>
        <dbReference type="Pfam" id="PF00685"/>
    </source>
</evidence>
<dbReference type="AlphaFoldDB" id="A0A8K0G6Z7"/>
<evidence type="ECO:0000256" key="2">
    <source>
        <dbReference type="ARBA" id="ARBA00022679"/>
    </source>
</evidence>
<dbReference type="SUPFAM" id="SSF52540">
    <property type="entry name" value="P-loop containing nucleoside triphosphate hydrolases"/>
    <property type="match status" value="1"/>
</dbReference>
<gene>
    <name evidence="4" type="ORF">ILUMI_17799</name>
</gene>
<reference evidence="4" key="1">
    <citation type="submission" date="2019-08" db="EMBL/GenBank/DDBJ databases">
        <title>The genome of the North American firefly Photinus pyralis.</title>
        <authorList>
            <consortium name="Photinus pyralis genome working group"/>
            <person name="Fallon T.R."/>
            <person name="Sander Lower S.E."/>
            <person name="Weng J.-K."/>
        </authorList>
    </citation>
    <scope>NUCLEOTIDE SEQUENCE</scope>
    <source>
        <strain evidence="4">TRF0915ILg1</strain>
        <tissue evidence="4">Whole body</tissue>
    </source>
</reference>
<dbReference type="GO" id="GO:0008146">
    <property type="term" value="F:sulfotransferase activity"/>
    <property type="evidence" value="ECO:0007669"/>
    <property type="project" value="InterPro"/>
</dbReference>
<evidence type="ECO:0000313" key="5">
    <source>
        <dbReference type="Proteomes" id="UP000801492"/>
    </source>
</evidence>
<sequence length="328" mass="38229">MPAIRKIGNDNEIDRILNRDFVSDFRSGYVEIGEDNFCLPIYYEYYQEAIKTFKVRNDDVFLCGHPKTGTTWVQEMIWLIANNFDYDTAAKKIIYERSPQIEFPALFDITKLCKDLPYMQGLRYYHILEGIKSPRVIKSHLHWSLLPEEIRNGSKQPKIIVILRTPEDTCVSLYYYSQSAEAYKGSFQDFCKLFLAGRVCFGPFWKQVLSYWNERHRSNILFITYKDMKNDLPAVIKTVAIFLEKPITEDQLTKLTEHLSFESMKKNPAVNYEVGLEYAKCDGAATVRNDFLRSGKVGGYKSEMSPEMIEKFKAWTKENTEGTDLVLH</sequence>
<dbReference type="InterPro" id="IPR027417">
    <property type="entry name" value="P-loop_NTPase"/>
</dbReference>
<keyword evidence="2" id="KW-0808">Transferase</keyword>
<organism evidence="4 5">
    <name type="scientific">Ignelater luminosus</name>
    <name type="common">Cucubano</name>
    <name type="synonym">Pyrophorus luminosus</name>
    <dbReference type="NCBI Taxonomy" id="2038154"/>
    <lineage>
        <taxon>Eukaryota</taxon>
        <taxon>Metazoa</taxon>
        <taxon>Ecdysozoa</taxon>
        <taxon>Arthropoda</taxon>
        <taxon>Hexapoda</taxon>
        <taxon>Insecta</taxon>
        <taxon>Pterygota</taxon>
        <taxon>Neoptera</taxon>
        <taxon>Endopterygota</taxon>
        <taxon>Coleoptera</taxon>
        <taxon>Polyphaga</taxon>
        <taxon>Elateriformia</taxon>
        <taxon>Elateroidea</taxon>
        <taxon>Elateridae</taxon>
        <taxon>Agrypninae</taxon>
        <taxon>Pyrophorini</taxon>
        <taxon>Ignelater</taxon>
    </lineage>
</organism>
<evidence type="ECO:0000313" key="4">
    <source>
        <dbReference type="EMBL" id="KAF2888374.1"/>
    </source>
</evidence>